<protein>
    <submittedName>
        <fullName evidence="2">Uncharacterized protein</fullName>
    </submittedName>
</protein>
<proteinExistence type="predicted"/>
<gene>
    <name evidence="2" type="ordered locus">MADE_1001400</name>
</gene>
<keyword evidence="1" id="KW-0812">Transmembrane</keyword>
<keyword evidence="3" id="KW-1185">Reference proteome</keyword>
<dbReference type="HOGENOM" id="CLU_720875_0_0_6"/>
<evidence type="ECO:0000256" key="1">
    <source>
        <dbReference type="SAM" id="Phobius"/>
    </source>
</evidence>
<feature type="transmembrane region" description="Helical" evidence="1">
    <location>
        <begin position="362"/>
        <end position="381"/>
    </location>
</feature>
<feature type="transmembrane region" description="Helical" evidence="1">
    <location>
        <begin position="280"/>
        <end position="301"/>
    </location>
</feature>
<name>F2G3V0_ALTMD</name>
<reference evidence="2 3" key="1">
    <citation type="journal article" date="2008" name="ISME J.">
        <title>Comparative genomics of two ecotypes of the marine planktonic copiotroph Alteromonas macleodii suggests alternative lifestyles associated with different kinds of particulate organic matter.</title>
        <authorList>
            <person name="Ivars-Martinez E."/>
            <person name="Martin-Cuadrado A.B."/>
            <person name="D'Auria G."/>
            <person name="Mira A."/>
            <person name="Ferriera S."/>
            <person name="Johnson J."/>
            <person name="Friedman R."/>
            <person name="Rodriguez-Valera F."/>
        </authorList>
    </citation>
    <scope>NUCLEOTIDE SEQUENCE [LARGE SCALE GENOMIC DNA]</scope>
    <source>
        <strain evidence="3">DSM 17117 / CIP 110805 / LMG 28347 / Deep ecotype</strain>
    </source>
</reference>
<reference evidence="2 3" key="2">
    <citation type="journal article" date="2015" name="Antonie Van Leeuwenhoek">
        <title>Ecophysiological diversity of a novel member of the genus Alteromonas, and description of Alteromonas mediterranea sp. nov.</title>
        <authorList>
            <person name="Ivanova E.P."/>
            <person name="Lopez-Perez M."/>
            <person name="Zabalos M."/>
            <person name="Nguyen S.H."/>
            <person name="Webb H.K."/>
            <person name="Ryan J."/>
            <person name="Lagutin K."/>
            <person name="Vyssotski M."/>
            <person name="Crawford R.J."/>
            <person name="Rodriguez-Valera F."/>
        </authorList>
    </citation>
    <scope>NUCLEOTIDE SEQUENCE [LARGE SCALE GENOMIC DNA]</scope>
    <source>
        <strain evidence="3">DSM 17117 / CIP 110805 / LMG 28347 / Deep ecotype</strain>
    </source>
</reference>
<evidence type="ECO:0000313" key="2">
    <source>
        <dbReference type="EMBL" id="AEA96429.1"/>
    </source>
</evidence>
<accession>F2G3V0</accession>
<dbReference type="Proteomes" id="UP000001870">
    <property type="component" value="Chromosome"/>
</dbReference>
<keyword evidence="1" id="KW-0472">Membrane</keyword>
<dbReference type="AlphaFoldDB" id="F2G3V0"/>
<dbReference type="KEGG" id="amc:MADE_1001400"/>
<dbReference type="PATRIC" id="fig|314275.5.peg.289"/>
<evidence type="ECO:0000313" key="3">
    <source>
        <dbReference type="Proteomes" id="UP000001870"/>
    </source>
</evidence>
<dbReference type="RefSeq" id="WP_012516803.1">
    <property type="nucleotide sequence ID" value="NC_011138.3"/>
</dbReference>
<dbReference type="EMBL" id="CP001103">
    <property type="protein sequence ID" value="AEA96429.1"/>
    <property type="molecule type" value="Genomic_DNA"/>
</dbReference>
<sequence>MTKISANLKQFFCEGKLFVNGDFLTSKELEEEKFKQLFSPINHQSYHFDVNSNVGTVSVEELDFIYEDFHDLLESALSYNEGAYPDEVIILSAGNSFVKVDDFMKNINGWFEFFRMTADHFFSNDREERSFSYVFIDHRSNKSSTVVTFNPADICSSVIEGLVDSITDPSKLLKSLNKNDAHKGEKLSTMRVSIIDMVKNNGLCFVDFLEFGEELLNKFHINYETYLKSFSFEDFVKDLEEDVGDFINKVEEQIQGFYMQALAVPGAVILASALRGAEKSVSLALIFSASLALLLVFRSLISKKKFIKRIAENTQTKLQLYKSRTADINNNFAKSIISEKIEAAMTSVTETEKDSIKDIRNLRDIIISVIAMYLICATVFWKF</sequence>
<organism evidence="2 3">
    <name type="scientific">Alteromonas mediterranea (strain DSM 17117 / CIP 110805 / LMG 28347 / Deep ecotype)</name>
    <dbReference type="NCBI Taxonomy" id="1774373"/>
    <lineage>
        <taxon>Bacteria</taxon>
        <taxon>Pseudomonadati</taxon>
        <taxon>Pseudomonadota</taxon>
        <taxon>Gammaproteobacteria</taxon>
        <taxon>Alteromonadales</taxon>
        <taxon>Alteromonadaceae</taxon>
        <taxon>Alteromonas/Salinimonas group</taxon>
        <taxon>Alteromonas</taxon>
    </lineage>
</organism>
<keyword evidence="1" id="KW-1133">Transmembrane helix</keyword>